<organism evidence="4 5">
    <name type="scientific">Agromyces salentinus</name>
    <dbReference type="NCBI Taxonomy" id="269421"/>
    <lineage>
        <taxon>Bacteria</taxon>
        <taxon>Bacillati</taxon>
        <taxon>Actinomycetota</taxon>
        <taxon>Actinomycetes</taxon>
        <taxon>Micrococcales</taxon>
        <taxon>Microbacteriaceae</taxon>
        <taxon>Agromyces</taxon>
    </lineage>
</organism>
<dbReference type="Gene3D" id="3.90.850.10">
    <property type="entry name" value="Fumarylacetoacetase-like, C-terminal domain"/>
    <property type="match status" value="1"/>
</dbReference>
<comment type="caution">
    <text evidence="4">The sequence shown here is derived from an EMBL/GenBank/DDBJ whole genome shotgun (WGS) entry which is preliminary data.</text>
</comment>
<evidence type="ECO:0000256" key="1">
    <source>
        <dbReference type="ARBA" id="ARBA00010211"/>
    </source>
</evidence>
<reference evidence="5" key="1">
    <citation type="journal article" date="2019" name="Int. J. Syst. Evol. Microbiol.">
        <title>The Global Catalogue of Microorganisms (GCM) 10K type strain sequencing project: providing services to taxonomists for standard genome sequencing and annotation.</title>
        <authorList>
            <consortium name="The Broad Institute Genomics Platform"/>
            <consortium name="The Broad Institute Genome Sequencing Center for Infectious Disease"/>
            <person name="Wu L."/>
            <person name="Ma J."/>
        </authorList>
    </citation>
    <scope>NUCLEOTIDE SEQUENCE [LARGE SCALE GENOMIC DNA]</scope>
    <source>
        <strain evidence="5">JCM 14323</strain>
    </source>
</reference>
<dbReference type="InterPro" id="IPR036663">
    <property type="entry name" value="Fumarylacetoacetase_C_sf"/>
</dbReference>
<dbReference type="PANTHER" id="PTHR42796:SF4">
    <property type="entry name" value="FUMARYLACETOACETATE HYDROLASE DOMAIN-CONTAINING PROTEIN 2A"/>
    <property type="match status" value="1"/>
</dbReference>
<dbReference type="Proteomes" id="UP001501746">
    <property type="component" value="Unassembled WGS sequence"/>
</dbReference>
<accession>A0ABN2MFG7</accession>
<proteinExistence type="inferred from homology"/>
<keyword evidence="2" id="KW-0479">Metal-binding</keyword>
<name>A0ABN2MFG7_9MICO</name>
<protein>
    <recommendedName>
        <fullName evidence="3">Fumarylacetoacetase-like C-terminal domain-containing protein</fullName>
    </recommendedName>
</protein>
<dbReference type="InterPro" id="IPR051121">
    <property type="entry name" value="FAH"/>
</dbReference>
<evidence type="ECO:0000313" key="4">
    <source>
        <dbReference type="EMBL" id="GAA1824055.1"/>
    </source>
</evidence>
<sequence>MVGPFDDVLIPRNSTKTDWEVELGVVIGTTARYLASPDEALAHVAGYAVSHDVSEREFQLERGGQWDKGKSCETFNPLGPVLVPASDVADPQALGLRLWVNGEIRQNGTSADMLFSVAHVIWYLSQFMVLRPGDLINTGTPAGVALGIEGNPYLRAGDTVELEIDGLGRASQSMVQA</sequence>
<gene>
    <name evidence="4" type="ORF">GCM10009750_03450</name>
</gene>
<dbReference type="InterPro" id="IPR011234">
    <property type="entry name" value="Fumarylacetoacetase-like_C"/>
</dbReference>
<dbReference type="EMBL" id="BAAANK010000001">
    <property type="protein sequence ID" value="GAA1824055.1"/>
    <property type="molecule type" value="Genomic_DNA"/>
</dbReference>
<dbReference type="Pfam" id="PF01557">
    <property type="entry name" value="FAA_hydrolase"/>
    <property type="match status" value="1"/>
</dbReference>
<dbReference type="SUPFAM" id="SSF56529">
    <property type="entry name" value="FAH"/>
    <property type="match status" value="1"/>
</dbReference>
<evidence type="ECO:0000313" key="5">
    <source>
        <dbReference type="Proteomes" id="UP001501746"/>
    </source>
</evidence>
<dbReference type="PANTHER" id="PTHR42796">
    <property type="entry name" value="FUMARYLACETOACETATE HYDROLASE DOMAIN-CONTAINING PROTEIN 2A-RELATED"/>
    <property type="match status" value="1"/>
</dbReference>
<comment type="similarity">
    <text evidence="1">Belongs to the FAH family.</text>
</comment>
<keyword evidence="5" id="KW-1185">Reference proteome</keyword>
<evidence type="ECO:0000256" key="2">
    <source>
        <dbReference type="ARBA" id="ARBA00022723"/>
    </source>
</evidence>
<evidence type="ECO:0000259" key="3">
    <source>
        <dbReference type="Pfam" id="PF01557"/>
    </source>
</evidence>
<feature type="domain" description="Fumarylacetoacetase-like C-terminal" evidence="3">
    <location>
        <begin position="1"/>
        <end position="172"/>
    </location>
</feature>